<comment type="similarity">
    <text evidence="1 2">Belongs to the pirin family.</text>
</comment>
<keyword evidence="5" id="KW-1185">Reference proteome</keyword>
<dbReference type="STRING" id="67344.SAMN05216505_112133"/>
<sequence length="229" mass="24517">MAIRRPASADGKGAVMASALDVRRTDERLRTRVGRLGSRRSSSFSRHGNAENTHCGLPLVSGVASVVPGTGFDAHPHRDMEIITWVLDGGPAHQDSEGHNGVIHPGLVQRMSAGTDILHGEKRDSRTLTGKPAHQAPVHFIQVWVLPDEAGIKPGYEQLDIDDELARGGWTTLASGLPRRAIGIRQKHAALHVARVRPGKTLLITTAPFTHLFLARGSRTGGCGSAGLR</sequence>
<evidence type="ECO:0000256" key="1">
    <source>
        <dbReference type="ARBA" id="ARBA00008416"/>
    </source>
</evidence>
<dbReference type="InterPro" id="IPR003829">
    <property type="entry name" value="Pirin_N_dom"/>
</dbReference>
<dbReference type="Pfam" id="PF02678">
    <property type="entry name" value="Pirin"/>
    <property type="match status" value="1"/>
</dbReference>
<feature type="domain" description="Pirin N-terminal" evidence="3">
    <location>
        <begin position="43"/>
        <end position="145"/>
    </location>
</feature>
<name>A0A1G6Y151_9ACTN</name>
<dbReference type="SUPFAM" id="SSF51182">
    <property type="entry name" value="RmlC-like cupins"/>
    <property type="match status" value="1"/>
</dbReference>
<organism evidence="4 5">
    <name type="scientific">Streptomyces prasinopilosus</name>
    <dbReference type="NCBI Taxonomy" id="67344"/>
    <lineage>
        <taxon>Bacteria</taxon>
        <taxon>Bacillati</taxon>
        <taxon>Actinomycetota</taxon>
        <taxon>Actinomycetes</taxon>
        <taxon>Kitasatosporales</taxon>
        <taxon>Streptomycetaceae</taxon>
        <taxon>Streptomyces</taxon>
    </lineage>
</organism>
<dbReference type="PANTHER" id="PTHR43212">
    <property type="entry name" value="QUERCETIN 2,3-DIOXYGENASE"/>
    <property type="match status" value="1"/>
</dbReference>
<dbReference type="InterPro" id="IPR014710">
    <property type="entry name" value="RmlC-like_jellyroll"/>
</dbReference>
<reference evidence="5" key="1">
    <citation type="submission" date="2016-10" db="EMBL/GenBank/DDBJ databases">
        <authorList>
            <person name="Varghese N."/>
            <person name="Submissions S."/>
        </authorList>
    </citation>
    <scope>NUCLEOTIDE SEQUENCE [LARGE SCALE GENOMIC DNA]</scope>
    <source>
        <strain evidence="5">CGMCC 4.3504</strain>
    </source>
</reference>
<gene>
    <name evidence="4" type="ORF">SAMN05216505_112133</name>
</gene>
<evidence type="ECO:0000256" key="2">
    <source>
        <dbReference type="RuleBase" id="RU003457"/>
    </source>
</evidence>
<protein>
    <recommendedName>
        <fullName evidence="3">Pirin N-terminal domain-containing protein</fullName>
    </recommendedName>
</protein>
<dbReference type="EMBL" id="FMZK01000012">
    <property type="protein sequence ID" value="SDD83355.1"/>
    <property type="molecule type" value="Genomic_DNA"/>
</dbReference>
<proteinExistence type="inferred from homology"/>
<dbReference type="AlphaFoldDB" id="A0A1G6Y151"/>
<evidence type="ECO:0000313" key="4">
    <source>
        <dbReference type="EMBL" id="SDD83355.1"/>
    </source>
</evidence>
<dbReference type="Gene3D" id="2.60.120.10">
    <property type="entry name" value="Jelly Rolls"/>
    <property type="match status" value="1"/>
</dbReference>
<dbReference type="InterPro" id="IPR012093">
    <property type="entry name" value="Pirin"/>
</dbReference>
<evidence type="ECO:0000259" key="3">
    <source>
        <dbReference type="Pfam" id="PF02678"/>
    </source>
</evidence>
<dbReference type="InterPro" id="IPR011051">
    <property type="entry name" value="RmlC_Cupin_sf"/>
</dbReference>
<accession>A0A1G6Y151</accession>
<evidence type="ECO:0000313" key="5">
    <source>
        <dbReference type="Proteomes" id="UP000182100"/>
    </source>
</evidence>
<dbReference type="PANTHER" id="PTHR43212:SF3">
    <property type="entry name" value="QUERCETIN 2,3-DIOXYGENASE"/>
    <property type="match status" value="1"/>
</dbReference>
<dbReference type="Proteomes" id="UP000182100">
    <property type="component" value="Unassembled WGS sequence"/>
</dbReference>